<keyword evidence="3" id="KW-1185">Reference proteome</keyword>
<dbReference type="PROSITE" id="PS51257">
    <property type="entry name" value="PROKAR_LIPOPROTEIN"/>
    <property type="match status" value="1"/>
</dbReference>
<organism evidence="2 3">
    <name type="scientific">Paenibacillus soyae</name>
    <dbReference type="NCBI Taxonomy" id="2969249"/>
    <lineage>
        <taxon>Bacteria</taxon>
        <taxon>Bacillati</taxon>
        <taxon>Bacillota</taxon>
        <taxon>Bacilli</taxon>
        <taxon>Bacillales</taxon>
        <taxon>Paenibacillaceae</taxon>
        <taxon>Paenibacillus</taxon>
    </lineage>
</organism>
<comment type="caution">
    <text evidence="2">The sequence shown here is derived from an EMBL/GenBank/DDBJ whole genome shotgun (WGS) entry which is preliminary data.</text>
</comment>
<accession>A0A9X2MW27</accession>
<gene>
    <name evidence="2" type="ORF">NQZ67_26735</name>
</gene>
<feature type="signal peptide" evidence="1">
    <location>
        <begin position="1"/>
        <end position="20"/>
    </location>
</feature>
<evidence type="ECO:0008006" key="4">
    <source>
        <dbReference type="Google" id="ProtNLM"/>
    </source>
</evidence>
<dbReference type="AlphaFoldDB" id="A0A9X2MW27"/>
<sequence>MKKMWIIMLVILLLTGCRTSSDSTIRLNGFPNGGIYKASVIGDIPHTNYTNVSFEAFDPSDEKFTFDALWILDQRTFSTNSDKNIAIMEALLHADILVFIKDDKAPPQSFLEHFELNGNEIQTGGSTNQIGYYLWSENNETRMGKLYADEFHADVLLERTAVQHRY</sequence>
<dbReference type="EMBL" id="JANIPJ010000027">
    <property type="protein sequence ID" value="MCR2807490.1"/>
    <property type="molecule type" value="Genomic_DNA"/>
</dbReference>
<dbReference type="RefSeq" id="WP_257452015.1">
    <property type="nucleotide sequence ID" value="NZ_JANIPJ010000027.1"/>
</dbReference>
<name>A0A9X2MW27_9BACL</name>
<evidence type="ECO:0000313" key="2">
    <source>
        <dbReference type="EMBL" id="MCR2807490.1"/>
    </source>
</evidence>
<feature type="chain" id="PRO_5040937507" description="Lipoprotein" evidence="1">
    <location>
        <begin position="21"/>
        <end position="166"/>
    </location>
</feature>
<dbReference type="Proteomes" id="UP001141950">
    <property type="component" value="Unassembled WGS sequence"/>
</dbReference>
<evidence type="ECO:0000313" key="3">
    <source>
        <dbReference type="Proteomes" id="UP001141950"/>
    </source>
</evidence>
<proteinExistence type="predicted"/>
<protein>
    <recommendedName>
        <fullName evidence="4">Lipoprotein</fullName>
    </recommendedName>
</protein>
<evidence type="ECO:0000256" key="1">
    <source>
        <dbReference type="SAM" id="SignalP"/>
    </source>
</evidence>
<reference evidence="2" key="1">
    <citation type="submission" date="2022-08" db="EMBL/GenBank/DDBJ databases">
        <title>The genomic sequence of strain Paenibacillus sp. SCIV0701.</title>
        <authorList>
            <person name="Zhao H."/>
        </authorList>
    </citation>
    <scope>NUCLEOTIDE SEQUENCE</scope>
    <source>
        <strain evidence="2">SCIV0701</strain>
    </source>
</reference>
<keyword evidence="1" id="KW-0732">Signal</keyword>